<evidence type="ECO:0000313" key="2">
    <source>
        <dbReference type="Proteomes" id="UP001164250"/>
    </source>
</evidence>
<comment type="caution">
    <text evidence="1">The sequence shown here is derived from an EMBL/GenBank/DDBJ whole genome shotgun (WGS) entry which is preliminary data.</text>
</comment>
<name>A0ACC1A546_9ROSI</name>
<sequence length="113" mass="12411">MVSKFLMALLTYCRTLRGFDLVKDRDTGNSKGYGFCVYQNALVAEDVKRASPQDPTVTDIACAALNGLKMGDKTLTVRRATARNVHVEMKLLLGKKCHKKLNIVLPAFGSGYA</sequence>
<organism evidence="1 2">
    <name type="scientific">Pistacia atlantica</name>
    <dbReference type="NCBI Taxonomy" id="434234"/>
    <lineage>
        <taxon>Eukaryota</taxon>
        <taxon>Viridiplantae</taxon>
        <taxon>Streptophyta</taxon>
        <taxon>Embryophyta</taxon>
        <taxon>Tracheophyta</taxon>
        <taxon>Spermatophyta</taxon>
        <taxon>Magnoliopsida</taxon>
        <taxon>eudicotyledons</taxon>
        <taxon>Gunneridae</taxon>
        <taxon>Pentapetalae</taxon>
        <taxon>rosids</taxon>
        <taxon>malvids</taxon>
        <taxon>Sapindales</taxon>
        <taxon>Anacardiaceae</taxon>
        <taxon>Pistacia</taxon>
    </lineage>
</organism>
<gene>
    <name evidence="1" type="ORF">Patl1_10785</name>
</gene>
<reference evidence="2" key="1">
    <citation type="journal article" date="2023" name="G3 (Bethesda)">
        <title>Genome assembly and association tests identify interacting loci associated with vigor, precocity, and sex in interspecific pistachio rootstocks.</title>
        <authorList>
            <person name="Palmer W."/>
            <person name="Jacygrad E."/>
            <person name="Sagayaradj S."/>
            <person name="Cavanaugh K."/>
            <person name="Han R."/>
            <person name="Bertier L."/>
            <person name="Beede B."/>
            <person name="Kafkas S."/>
            <person name="Golino D."/>
            <person name="Preece J."/>
            <person name="Michelmore R."/>
        </authorList>
    </citation>
    <scope>NUCLEOTIDE SEQUENCE [LARGE SCALE GENOMIC DNA]</scope>
</reference>
<dbReference type="EMBL" id="CM047908">
    <property type="protein sequence ID" value="KAJ0082075.1"/>
    <property type="molecule type" value="Genomic_DNA"/>
</dbReference>
<accession>A0ACC1A546</accession>
<evidence type="ECO:0000313" key="1">
    <source>
        <dbReference type="EMBL" id="KAJ0082075.1"/>
    </source>
</evidence>
<protein>
    <submittedName>
        <fullName evidence="1">Uncharacterized protein</fullName>
    </submittedName>
</protein>
<keyword evidence="2" id="KW-1185">Reference proteome</keyword>
<dbReference type="Proteomes" id="UP001164250">
    <property type="component" value="Chromosome 12"/>
</dbReference>
<proteinExistence type="predicted"/>